<evidence type="ECO:0000256" key="2">
    <source>
        <dbReference type="ARBA" id="ARBA00022729"/>
    </source>
</evidence>
<reference evidence="7 8" key="1">
    <citation type="submission" date="2016-01" db="EMBL/GenBank/DDBJ databases">
        <title>High potential of lignocellulose degradation of a new Verrucomicrobia species.</title>
        <authorList>
            <person name="Wang Y."/>
            <person name="Shi Y."/>
            <person name="Qiu Z."/>
            <person name="Liu S."/>
            <person name="Yang H."/>
        </authorList>
    </citation>
    <scope>NUCLEOTIDE SEQUENCE [LARGE SCALE GENOMIC DNA]</scope>
    <source>
        <strain evidence="7 8">TSB47</strain>
    </source>
</reference>
<evidence type="ECO:0000313" key="7">
    <source>
        <dbReference type="EMBL" id="OAM88076.1"/>
    </source>
</evidence>
<dbReference type="Gene3D" id="2.160.20.20">
    <property type="match status" value="1"/>
</dbReference>
<dbReference type="InterPro" id="IPR042229">
    <property type="entry name" value="Listeria/Bacterioides_rpt_sf"/>
</dbReference>
<dbReference type="InterPro" id="IPR012332">
    <property type="entry name" value="Autotransporter_pectin_lyase_C"/>
</dbReference>
<evidence type="ECO:0000313" key="8">
    <source>
        <dbReference type="Proteomes" id="UP000078486"/>
    </source>
</evidence>
<dbReference type="Pfam" id="PF03212">
    <property type="entry name" value="Pertactin"/>
    <property type="match status" value="1"/>
</dbReference>
<dbReference type="InterPro" id="IPR051918">
    <property type="entry name" value="STPP_CPPED1"/>
</dbReference>
<dbReference type="STRING" id="1184151.AW736_18915"/>
<dbReference type="PANTHER" id="PTHR43143">
    <property type="entry name" value="METALLOPHOSPHOESTERASE, CALCINEURIN SUPERFAMILY"/>
    <property type="match status" value="1"/>
</dbReference>
<evidence type="ECO:0000256" key="1">
    <source>
        <dbReference type="ARBA" id="ARBA00004196"/>
    </source>
</evidence>
<dbReference type="GO" id="GO:0019867">
    <property type="term" value="C:outer membrane"/>
    <property type="evidence" value="ECO:0007669"/>
    <property type="project" value="InterPro"/>
</dbReference>
<dbReference type="InterPro" id="IPR004843">
    <property type="entry name" value="Calcineurin-like_PHP"/>
</dbReference>
<dbReference type="Pfam" id="PF00149">
    <property type="entry name" value="Metallophos"/>
    <property type="match status" value="1"/>
</dbReference>
<dbReference type="Gene3D" id="3.60.21.10">
    <property type="match status" value="1"/>
</dbReference>
<feature type="non-terminal residue" evidence="7">
    <location>
        <position position="779"/>
    </location>
</feature>
<dbReference type="RefSeq" id="WP_084442457.1">
    <property type="nucleotide sequence ID" value="NZ_KV441842.1"/>
</dbReference>
<dbReference type="Pfam" id="PF16370">
    <property type="entry name" value="MetallophosC"/>
    <property type="match status" value="1"/>
</dbReference>
<dbReference type="Pfam" id="PF16371">
    <property type="entry name" value="MetallophosN"/>
    <property type="match status" value="1"/>
</dbReference>
<dbReference type="NCBIfam" id="TIGR02601">
    <property type="entry name" value="autotrns_rpt"/>
    <property type="match status" value="1"/>
</dbReference>
<evidence type="ECO:0000259" key="4">
    <source>
        <dbReference type="Pfam" id="PF03212"/>
    </source>
</evidence>
<dbReference type="InterPro" id="IPR011050">
    <property type="entry name" value="Pectin_lyase_fold/virulence"/>
</dbReference>
<dbReference type="GO" id="GO:0016787">
    <property type="term" value="F:hydrolase activity"/>
    <property type="evidence" value="ECO:0007669"/>
    <property type="project" value="InterPro"/>
</dbReference>
<dbReference type="GO" id="GO:0030313">
    <property type="term" value="C:cell envelope"/>
    <property type="evidence" value="ECO:0007669"/>
    <property type="project" value="UniProtKB-SubCell"/>
</dbReference>
<dbReference type="Pfam" id="PF12951">
    <property type="entry name" value="PATR"/>
    <property type="match status" value="1"/>
</dbReference>
<dbReference type="Pfam" id="PF09479">
    <property type="entry name" value="Flg_new"/>
    <property type="match status" value="1"/>
</dbReference>
<dbReference type="PANTHER" id="PTHR43143:SF6">
    <property type="entry name" value="BLL3016 PROTEIN"/>
    <property type="match status" value="1"/>
</dbReference>
<proteinExistence type="predicted"/>
<evidence type="ECO:0008006" key="9">
    <source>
        <dbReference type="Google" id="ProtNLM"/>
    </source>
</evidence>
<feature type="domain" description="Calcineurin-like phosphoesterase N-terminal" evidence="6">
    <location>
        <begin position="255"/>
        <end position="336"/>
    </location>
</feature>
<dbReference type="SUPFAM" id="SSF51126">
    <property type="entry name" value="Pectin lyase-like"/>
    <property type="match status" value="1"/>
</dbReference>
<feature type="domain" description="Calcineurin-like phosphoesterase" evidence="3">
    <location>
        <begin position="384"/>
        <end position="547"/>
    </location>
</feature>
<evidence type="ECO:0000259" key="5">
    <source>
        <dbReference type="Pfam" id="PF16370"/>
    </source>
</evidence>
<comment type="caution">
    <text evidence="7">The sequence shown here is derived from an EMBL/GenBank/DDBJ whole genome shotgun (WGS) entry which is preliminary data.</text>
</comment>
<feature type="domain" description="Calcineurin-like phosphoesterase C-terminal" evidence="5">
    <location>
        <begin position="566"/>
        <end position="730"/>
    </location>
</feature>
<organism evidence="7 8">
    <name type="scientific">Termitidicoccus mucosus</name>
    <dbReference type="NCBI Taxonomy" id="1184151"/>
    <lineage>
        <taxon>Bacteria</taxon>
        <taxon>Pseudomonadati</taxon>
        <taxon>Verrucomicrobiota</taxon>
        <taxon>Opitutia</taxon>
        <taxon>Opitutales</taxon>
        <taxon>Opitutaceae</taxon>
        <taxon>Termitidicoccus</taxon>
    </lineage>
</organism>
<feature type="non-terminal residue" evidence="7">
    <location>
        <position position="1"/>
    </location>
</feature>
<dbReference type="SUPFAM" id="SSF56300">
    <property type="entry name" value="Metallo-dependent phosphatases"/>
    <property type="match status" value="1"/>
</dbReference>
<evidence type="ECO:0000259" key="6">
    <source>
        <dbReference type="Pfam" id="PF16371"/>
    </source>
</evidence>
<name>A0A178IGC3_9BACT</name>
<dbReference type="Gene3D" id="2.60.40.4270">
    <property type="entry name" value="Listeria-Bacteroides repeat domain"/>
    <property type="match status" value="1"/>
</dbReference>
<evidence type="ECO:0000259" key="3">
    <source>
        <dbReference type="Pfam" id="PF00149"/>
    </source>
</evidence>
<accession>A0A178IGC3</accession>
<gene>
    <name evidence="7" type="ORF">AW736_18915</name>
</gene>
<dbReference type="NCBIfam" id="TIGR01414">
    <property type="entry name" value="autotrans_barl"/>
    <property type="match status" value="1"/>
</dbReference>
<dbReference type="Proteomes" id="UP000078486">
    <property type="component" value="Unassembled WGS sequence"/>
</dbReference>
<dbReference type="InterPro" id="IPR013425">
    <property type="entry name" value="Autotrns_rpt"/>
</dbReference>
<dbReference type="InterPro" id="IPR029052">
    <property type="entry name" value="Metallo-depent_PP-like"/>
</dbReference>
<dbReference type="InterPro" id="IPR032285">
    <property type="entry name" value="Metallophos_N"/>
</dbReference>
<dbReference type="EMBL" id="LRRQ01000145">
    <property type="protein sequence ID" value="OAM88076.1"/>
    <property type="molecule type" value="Genomic_DNA"/>
</dbReference>
<dbReference type="InterPro" id="IPR032288">
    <property type="entry name" value="Metallophos_C"/>
</dbReference>
<sequence length="779" mass="81974">TGWDGKSLAKRGPGTLVLAAPATRTGDTTVESGTLRLAAGGAIANTAVSLGNLVNHAILESVAPAGGAAYRTLTAATLAGTGTIILAASGPADDAPGDRLIITGNAAGAHAVLVSINNAAPTPATAGQLAALITVTGGNTATFNPSVPPAGVTVTFAPQGGALASDAPAQITVTPGATYGSALPNGTLPTPVRPDATFAGWFTAPAAGTQVTAATTVAPGASNHILYARWVEGRHPVINPATDITAGNDLYGSIVDDTGAPVPNVVVSDGFQCVKTGARGIYQMKRTDKGNNIKARVVFYSTPETHTVNTAAGTAPGQARFHTKLTPGVNRYNFDLVRLPAKQTDFILLGVGDPQPTSLAHVARYQNETMADIARFRQTTPLPIYAILLGDIVGDNLHLHGPVRDATNTSGVTWFSVIGNHDHDQAFSNLKQDGTPGATTANNKDYESGETYENTYGPLNYSVNIGDLHIIGLDDILYTKQDGYSTGLTNDILEWVRQDLSFVPKTKTIVVAYHIPLRGGSYQNAQALFNHLKDYADVHFFAGHTHYQQNITFNITGSTKTIAAYEHIHGGACGAWWNSIVNTEGAPNAYGIYTLSGTKFVDWYSKPTGYSDTYQMRMYRGNTAFGSGTVTYSYNKTANDVVVDIFNSDTTGKWKYKVYENDVLVSSTLAKLPNMIDAYAAGQHIGVLGRAAGGNYDGANNSHLHLHALKTSGTVTRVEIQATDPFGKTYIVNEFTTNLAEFPAAYTKEKTSNYASPAITTHPQNATVTIGQSATFAAA</sequence>
<feature type="domain" description="Pertactin central region" evidence="4">
    <location>
        <begin position="64"/>
        <end position="141"/>
    </location>
</feature>
<comment type="subcellular location">
    <subcellularLocation>
        <location evidence="1">Cell envelope</location>
    </subcellularLocation>
</comment>
<dbReference type="InterPro" id="IPR006315">
    <property type="entry name" value="OM_autotransptr_brl_dom"/>
</dbReference>
<protein>
    <recommendedName>
        <fullName evidence="9">Calcineurin-like phosphoesterase domain-containing protein</fullName>
    </recommendedName>
</protein>
<dbReference type="AlphaFoldDB" id="A0A178IGC3"/>
<dbReference type="InterPro" id="IPR004899">
    <property type="entry name" value="Pertactin_central"/>
</dbReference>
<keyword evidence="8" id="KW-1185">Reference proteome</keyword>
<dbReference type="InterPro" id="IPR013378">
    <property type="entry name" value="InlB-like_B-rpt"/>
</dbReference>
<keyword evidence="2" id="KW-0732">Signal</keyword>